<dbReference type="GO" id="GO:0016020">
    <property type="term" value="C:membrane"/>
    <property type="evidence" value="ECO:0007669"/>
    <property type="project" value="UniProtKB-SubCell"/>
</dbReference>
<keyword evidence="7" id="KW-0106">Calcium</keyword>
<comment type="similarity">
    <text evidence="2">Belongs to the synaptotagmin family.</text>
</comment>
<dbReference type="PROSITE" id="PS50004">
    <property type="entry name" value="C2"/>
    <property type="match status" value="2"/>
</dbReference>
<name>A0A2P6VIU8_9CHLO</name>
<dbReference type="GO" id="GO:0005783">
    <property type="term" value="C:endoplasmic reticulum"/>
    <property type="evidence" value="ECO:0007669"/>
    <property type="project" value="TreeGrafter"/>
</dbReference>
<keyword evidence="3" id="KW-0813">Transport</keyword>
<evidence type="ECO:0000259" key="13">
    <source>
        <dbReference type="PROSITE" id="PS50004"/>
    </source>
</evidence>
<keyword evidence="6" id="KW-0677">Repeat</keyword>
<comment type="caution">
    <text evidence="15">The sequence shown here is derived from an EMBL/GenBank/DDBJ whole genome shotgun (WGS) entry which is preliminary data.</text>
</comment>
<proteinExistence type="inferred from homology"/>
<evidence type="ECO:0000313" key="16">
    <source>
        <dbReference type="Proteomes" id="UP000239649"/>
    </source>
</evidence>
<dbReference type="SUPFAM" id="SSF49562">
    <property type="entry name" value="C2 domain (Calcium/lipid-binding domain, CaLB)"/>
    <property type="match status" value="2"/>
</dbReference>
<feature type="domain" description="C2" evidence="13">
    <location>
        <begin position="258"/>
        <end position="378"/>
    </location>
</feature>
<dbReference type="AlphaFoldDB" id="A0A2P6VIU8"/>
<sequence>MVLAWLAGAALGSAGGVALGATLLDKVQFAASRKDYLRTVDYTADDDDDVPMPQTAGQPVSFLKKQVLRNTSPWLTNPDYDRLLFINTILTALWPHLSPAIHKMAMEQAKAPLNDVCEKAKILKEIRIDRLDLGTRPPRVDCFKSYKTAEDELIVETPAFWGGDMSVRVTAVVKVGSKTIDVPVDVGNIQFKALTRITIKPLVETLPCLGGVTVSLLETPHFDMDFRLCDSPDIMALPGVPLAVTSAISIIAGKMLVYPNEFSLPLMPNFGLPPPPMGMLHVKVIGATGLKSSLFDRMDPFVLLRVRDGRHVQTSTLTNTVSPQWNEYFDFVVDDPKKQALRLILKDDDLVSASTEGEAVVVLDGADFIANPRTPRTLNLPLHVPADDGLFGLPGLGLPGGKKPKERKPLPPGSSPGASPGGCALTGGELQIEVTYFPFASARPEVAPAAAAGSAPAEGAAAGDTAAPTISSVRRVLAASSVITRESKGVLTMTLKKAMNLGGSPDSYAEITLYDPNRKPVPNIEYKTEVVLNESSPRYNFTTDFVNISAASSLTIVIYDKPGAMAALTSLKVPFLQKAKATALGRVRLAIEDVAKEGRVSDRYALLEAQTGEVHLNLAWNPIELVDEPAMPKDRLHRVTANMGNCLQKAKTSDAMDKGIDAAAKNKTKVASGVKSAAVKAGLDEKSAQKVSQGVEQMLANKEDLKASVHKAMGDTAAPAATDATDAPAATDAVPA</sequence>
<dbReference type="Proteomes" id="UP000239649">
    <property type="component" value="Unassembled WGS sequence"/>
</dbReference>
<comment type="subcellular location">
    <subcellularLocation>
        <location evidence="1">Membrane</location>
        <topology evidence="1">Single-pass membrane protein</topology>
    </subcellularLocation>
</comment>
<dbReference type="Pfam" id="PF17047">
    <property type="entry name" value="SMP_LBD"/>
    <property type="match status" value="1"/>
</dbReference>
<dbReference type="GO" id="GO:0008289">
    <property type="term" value="F:lipid binding"/>
    <property type="evidence" value="ECO:0007669"/>
    <property type="project" value="UniProtKB-KW"/>
</dbReference>
<dbReference type="PANTHER" id="PTHR10774">
    <property type="entry name" value="EXTENDED SYNAPTOTAGMIN-RELATED"/>
    <property type="match status" value="1"/>
</dbReference>
<organism evidence="15 16">
    <name type="scientific">Micractinium conductrix</name>
    <dbReference type="NCBI Taxonomy" id="554055"/>
    <lineage>
        <taxon>Eukaryota</taxon>
        <taxon>Viridiplantae</taxon>
        <taxon>Chlorophyta</taxon>
        <taxon>core chlorophytes</taxon>
        <taxon>Trebouxiophyceae</taxon>
        <taxon>Chlorellales</taxon>
        <taxon>Chlorellaceae</taxon>
        <taxon>Chlorella clade</taxon>
        <taxon>Micractinium</taxon>
    </lineage>
</organism>
<evidence type="ECO:0000256" key="8">
    <source>
        <dbReference type="ARBA" id="ARBA00022989"/>
    </source>
</evidence>
<evidence type="ECO:0000256" key="4">
    <source>
        <dbReference type="ARBA" id="ARBA00022692"/>
    </source>
</evidence>
<dbReference type="Gene3D" id="2.60.40.150">
    <property type="entry name" value="C2 domain"/>
    <property type="match status" value="2"/>
</dbReference>
<evidence type="ECO:0000256" key="7">
    <source>
        <dbReference type="ARBA" id="ARBA00022837"/>
    </source>
</evidence>
<dbReference type="PROSITE" id="PS51847">
    <property type="entry name" value="SMP"/>
    <property type="match status" value="1"/>
</dbReference>
<accession>A0A2P6VIU8</accession>
<dbReference type="CDD" id="cd00030">
    <property type="entry name" value="C2"/>
    <property type="match status" value="1"/>
</dbReference>
<dbReference type="OrthoDB" id="67700at2759"/>
<dbReference type="STRING" id="554055.A0A2P6VIU8"/>
<evidence type="ECO:0000256" key="3">
    <source>
        <dbReference type="ARBA" id="ARBA00022448"/>
    </source>
</evidence>
<evidence type="ECO:0000256" key="12">
    <source>
        <dbReference type="SAM" id="MobiDB-lite"/>
    </source>
</evidence>
<evidence type="ECO:0000256" key="10">
    <source>
        <dbReference type="ARBA" id="ARBA00023121"/>
    </source>
</evidence>
<dbReference type="InterPro" id="IPR035892">
    <property type="entry name" value="C2_domain_sf"/>
</dbReference>
<protein>
    <submittedName>
        <fullName evidence="15">Synaptotagmin-2-like isoform X1</fullName>
    </submittedName>
</protein>
<evidence type="ECO:0000313" key="15">
    <source>
        <dbReference type="EMBL" id="PSC73977.1"/>
    </source>
</evidence>
<dbReference type="Pfam" id="PF00168">
    <property type="entry name" value="C2"/>
    <property type="match status" value="2"/>
</dbReference>
<feature type="domain" description="C2" evidence="13">
    <location>
        <begin position="469"/>
        <end position="604"/>
    </location>
</feature>
<dbReference type="SMART" id="SM00239">
    <property type="entry name" value="C2"/>
    <property type="match status" value="2"/>
</dbReference>
<evidence type="ECO:0000256" key="9">
    <source>
        <dbReference type="ARBA" id="ARBA00023055"/>
    </source>
</evidence>
<evidence type="ECO:0000256" key="5">
    <source>
        <dbReference type="ARBA" id="ARBA00022723"/>
    </source>
</evidence>
<evidence type="ECO:0000256" key="11">
    <source>
        <dbReference type="ARBA" id="ARBA00023136"/>
    </source>
</evidence>
<keyword evidence="4" id="KW-0812">Transmembrane</keyword>
<dbReference type="GO" id="GO:0006869">
    <property type="term" value="P:lipid transport"/>
    <property type="evidence" value="ECO:0007669"/>
    <property type="project" value="UniProtKB-KW"/>
</dbReference>
<keyword evidence="11" id="KW-0472">Membrane</keyword>
<dbReference type="InterPro" id="IPR031468">
    <property type="entry name" value="SMP_LBD"/>
</dbReference>
<feature type="region of interest" description="Disordered" evidence="12">
    <location>
        <begin position="717"/>
        <end position="736"/>
    </location>
</feature>
<keyword evidence="5" id="KW-0479">Metal-binding</keyword>
<dbReference type="PANTHER" id="PTHR10774:SF190">
    <property type="entry name" value="C2 CALCIUM_LIPID-BINDING ENDONUCLEASE_EXONUCLEASE_PHOSPHATASE-RELATED"/>
    <property type="match status" value="1"/>
</dbReference>
<dbReference type="CDD" id="cd21677">
    <property type="entry name" value="SMP_SYT"/>
    <property type="match status" value="1"/>
</dbReference>
<dbReference type="InterPro" id="IPR039010">
    <property type="entry name" value="Synaptotagmin_SMP"/>
</dbReference>
<evidence type="ECO:0000259" key="14">
    <source>
        <dbReference type="PROSITE" id="PS51847"/>
    </source>
</evidence>
<evidence type="ECO:0000256" key="1">
    <source>
        <dbReference type="ARBA" id="ARBA00004167"/>
    </source>
</evidence>
<reference evidence="15 16" key="1">
    <citation type="journal article" date="2018" name="Plant J.">
        <title>Genome sequences of Chlorella sorokiniana UTEX 1602 and Micractinium conductrix SAG 241.80: implications to maltose excretion by a green alga.</title>
        <authorList>
            <person name="Arriola M.B."/>
            <person name="Velmurugan N."/>
            <person name="Zhang Y."/>
            <person name="Plunkett M.H."/>
            <person name="Hondzo H."/>
            <person name="Barney B.M."/>
        </authorList>
    </citation>
    <scope>NUCLEOTIDE SEQUENCE [LARGE SCALE GENOMIC DNA]</scope>
    <source>
        <strain evidence="15 16">SAG 241.80</strain>
    </source>
</reference>
<keyword evidence="8" id="KW-1133">Transmembrane helix</keyword>
<dbReference type="InterPro" id="IPR000008">
    <property type="entry name" value="C2_dom"/>
</dbReference>
<dbReference type="EMBL" id="LHPF02000005">
    <property type="protein sequence ID" value="PSC73977.1"/>
    <property type="molecule type" value="Genomic_DNA"/>
</dbReference>
<keyword evidence="10" id="KW-0446">Lipid-binding</keyword>
<keyword evidence="16" id="KW-1185">Reference proteome</keyword>
<dbReference type="InterPro" id="IPR045050">
    <property type="entry name" value="Synaptotagmin_plant"/>
</dbReference>
<gene>
    <name evidence="15" type="ORF">C2E20_2607</name>
</gene>
<evidence type="ECO:0000256" key="2">
    <source>
        <dbReference type="ARBA" id="ARBA00006996"/>
    </source>
</evidence>
<feature type="domain" description="SMP-LTD" evidence="14">
    <location>
        <begin position="88"/>
        <end position="267"/>
    </location>
</feature>
<keyword evidence="9" id="KW-0445">Lipid transport</keyword>
<evidence type="ECO:0000256" key="6">
    <source>
        <dbReference type="ARBA" id="ARBA00022737"/>
    </source>
</evidence>
<feature type="region of interest" description="Disordered" evidence="12">
    <location>
        <begin position="395"/>
        <end position="423"/>
    </location>
</feature>
<dbReference type="GO" id="GO:0046872">
    <property type="term" value="F:metal ion binding"/>
    <property type="evidence" value="ECO:0007669"/>
    <property type="project" value="UniProtKB-KW"/>
</dbReference>